<proteinExistence type="predicted"/>
<dbReference type="RefSeq" id="WP_079689086.1">
    <property type="nucleotide sequence ID" value="NZ_FUZU01000003.1"/>
</dbReference>
<dbReference type="STRING" id="688867.SAMN05660236_4573"/>
<dbReference type="EMBL" id="FUZU01000003">
    <property type="protein sequence ID" value="SKC83862.1"/>
    <property type="molecule type" value="Genomic_DNA"/>
</dbReference>
<gene>
    <name evidence="2" type="ORF">SAMN05660236_4573</name>
</gene>
<keyword evidence="1" id="KW-0732">Signal</keyword>
<organism evidence="2 3">
    <name type="scientific">Ohtaekwangia koreensis</name>
    <dbReference type="NCBI Taxonomy" id="688867"/>
    <lineage>
        <taxon>Bacteria</taxon>
        <taxon>Pseudomonadati</taxon>
        <taxon>Bacteroidota</taxon>
        <taxon>Cytophagia</taxon>
        <taxon>Cytophagales</taxon>
        <taxon>Fulvivirgaceae</taxon>
        <taxon>Ohtaekwangia</taxon>
    </lineage>
</organism>
<name>A0A1T5M6J4_9BACT</name>
<dbReference type="OrthoDB" id="1082996at2"/>
<sequence>MKSFISILVAYFLLLMASASFAQETSSNKVIVTGVRFAYPLIEKWIQDYKAVNPSASISIETRTTTDPTKYDLLIEAYEPERAIKETRDYLYIGRYALLPVANASSAFAKTYHDKGLTNALIKQLYFHDILADKDKKQEIKAPYTIYTRLQKAGAPVTFARYFGYEQQNISGKAIAGADEHLIKALLKDSTGVSYGTLGLLYNPKTRKPLDGLSVLPVDLDENGRISNDEKIFDDLETVITRLEDDKVKNVPIEYLHISLSKISTNPDALKFLLWIIDNAQEDLHAFGYLKPEIKRFEAEKEKFLQRAAAQ</sequence>
<accession>A0A1T5M6J4</accession>
<dbReference type="Proteomes" id="UP000190961">
    <property type="component" value="Unassembled WGS sequence"/>
</dbReference>
<evidence type="ECO:0000256" key="1">
    <source>
        <dbReference type="SAM" id="SignalP"/>
    </source>
</evidence>
<feature type="chain" id="PRO_5013387087" evidence="1">
    <location>
        <begin position="23"/>
        <end position="311"/>
    </location>
</feature>
<keyword evidence="3" id="KW-1185">Reference proteome</keyword>
<evidence type="ECO:0000313" key="3">
    <source>
        <dbReference type="Proteomes" id="UP000190961"/>
    </source>
</evidence>
<evidence type="ECO:0000313" key="2">
    <source>
        <dbReference type="EMBL" id="SKC83862.1"/>
    </source>
</evidence>
<dbReference type="SUPFAM" id="SSF53850">
    <property type="entry name" value="Periplasmic binding protein-like II"/>
    <property type="match status" value="1"/>
</dbReference>
<dbReference type="AlphaFoldDB" id="A0A1T5M6J4"/>
<feature type="signal peptide" evidence="1">
    <location>
        <begin position="1"/>
        <end position="22"/>
    </location>
</feature>
<protein>
    <submittedName>
        <fullName evidence="2">ABC-type phosphate transport system, substrate-binding protein</fullName>
    </submittedName>
</protein>
<reference evidence="2 3" key="1">
    <citation type="submission" date="2017-02" db="EMBL/GenBank/DDBJ databases">
        <authorList>
            <person name="Peterson S.W."/>
        </authorList>
    </citation>
    <scope>NUCLEOTIDE SEQUENCE [LARGE SCALE GENOMIC DNA]</scope>
    <source>
        <strain evidence="2 3">DSM 25262</strain>
    </source>
</reference>